<gene>
    <name evidence="1" type="ORF">WJU22_08100</name>
</gene>
<evidence type="ECO:0000313" key="2">
    <source>
        <dbReference type="Proteomes" id="UP001449657"/>
    </source>
</evidence>
<protein>
    <submittedName>
        <fullName evidence="1">Uncharacterized protein</fullName>
    </submittedName>
</protein>
<evidence type="ECO:0000313" key="1">
    <source>
        <dbReference type="EMBL" id="WZN48135.1"/>
    </source>
</evidence>
<dbReference type="Proteomes" id="UP001449657">
    <property type="component" value="Chromosome"/>
</dbReference>
<reference evidence="1 2" key="1">
    <citation type="submission" date="2024-03" db="EMBL/GenBank/DDBJ databases">
        <title>Chitinophaga caseinilytica sp. nov., a casein hydrolysing bacterium isolated from forest soil.</title>
        <authorList>
            <person name="Lee D.S."/>
            <person name="Han D.M."/>
            <person name="Baek J.H."/>
            <person name="Choi D.G."/>
            <person name="Jeon J.H."/>
            <person name="Jeon C.O."/>
        </authorList>
    </citation>
    <scope>NUCLEOTIDE SEQUENCE [LARGE SCALE GENOMIC DNA]</scope>
    <source>
        <strain evidence="1 2">KACC 19118</strain>
    </source>
</reference>
<dbReference type="EMBL" id="CP150096">
    <property type="protein sequence ID" value="WZN48135.1"/>
    <property type="molecule type" value="Genomic_DNA"/>
</dbReference>
<proteinExistence type="predicted"/>
<accession>A0ABZ2Z7B5</accession>
<sequence>MKRSNIIILILILLVPAGLLMHNLSLRAAFQHAKAEPMRKYEGDQRYFRKLPPYHHIVLEGGVRTKSRKRRNGASPNNVQARIWVGSVSEPALEYRADMKPFLRTEVRNDTLYCWFEADNFGEWRRVARSYRELEIKVPGIVSITADSINLDIVQLVQRSPISVQYTNMTVANIGYTDLTRLNLNGLATYMHISGGKVDTLRYTLGDESQLTVGAGLVIGKKELVKAGEHARFNVIGVAADSAMIR</sequence>
<name>A0ABZ2Z7B5_9BACT</name>
<organism evidence="1 2">
    <name type="scientific">Chitinophaga caseinilytica</name>
    <dbReference type="NCBI Taxonomy" id="2267521"/>
    <lineage>
        <taxon>Bacteria</taxon>
        <taxon>Pseudomonadati</taxon>
        <taxon>Bacteroidota</taxon>
        <taxon>Chitinophagia</taxon>
        <taxon>Chitinophagales</taxon>
        <taxon>Chitinophagaceae</taxon>
        <taxon>Chitinophaga</taxon>
    </lineage>
</organism>
<dbReference type="RefSeq" id="WP_341842734.1">
    <property type="nucleotide sequence ID" value="NZ_CP149792.1"/>
</dbReference>
<keyword evidence="2" id="KW-1185">Reference proteome</keyword>